<evidence type="ECO:0000256" key="6">
    <source>
        <dbReference type="ARBA" id="ARBA00022989"/>
    </source>
</evidence>
<dbReference type="EMBL" id="JAAAJA010000233">
    <property type="protein sequence ID" value="KAG0258104.1"/>
    <property type="molecule type" value="Genomic_DNA"/>
</dbReference>
<dbReference type="GO" id="GO:0006850">
    <property type="term" value="P:pyruvate import into mitochondria"/>
    <property type="evidence" value="ECO:0007669"/>
    <property type="project" value="InterPro"/>
</dbReference>
<keyword evidence="8" id="KW-0472">Membrane</keyword>
<evidence type="ECO:0000256" key="2">
    <source>
        <dbReference type="ARBA" id="ARBA00006416"/>
    </source>
</evidence>
<dbReference type="PANTHER" id="PTHR14154">
    <property type="entry name" value="UPF0041 BRAIN PROTEIN 44-RELATED"/>
    <property type="match status" value="1"/>
</dbReference>
<dbReference type="InterPro" id="IPR005336">
    <property type="entry name" value="MPC"/>
</dbReference>
<keyword evidence="5 9" id="KW-0999">Mitochondrion inner membrane</keyword>
<keyword evidence="7 9" id="KW-0496">Mitochondrion</keyword>
<evidence type="ECO:0000313" key="11">
    <source>
        <dbReference type="Proteomes" id="UP000726737"/>
    </source>
</evidence>
<organism evidence="10 11">
    <name type="scientific">Mortierella polycephala</name>
    <dbReference type="NCBI Taxonomy" id="41804"/>
    <lineage>
        <taxon>Eukaryota</taxon>
        <taxon>Fungi</taxon>
        <taxon>Fungi incertae sedis</taxon>
        <taxon>Mucoromycota</taxon>
        <taxon>Mortierellomycotina</taxon>
        <taxon>Mortierellomycetes</taxon>
        <taxon>Mortierellales</taxon>
        <taxon>Mortierellaceae</taxon>
        <taxon>Mortierella</taxon>
    </lineage>
</organism>
<dbReference type="AlphaFoldDB" id="A0A9P6Q0Q5"/>
<dbReference type="Proteomes" id="UP000726737">
    <property type="component" value="Unassembled WGS sequence"/>
</dbReference>
<evidence type="ECO:0000256" key="8">
    <source>
        <dbReference type="ARBA" id="ARBA00023136"/>
    </source>
</evidence>
<evidence type="ECO:0000256" key="4">
    <source>
        <dbReference type="ARBA" id="ARBA00022692"/>
    </source>
</evidence>
<gene>
    <name evidence="10" type="primary">MPC2</name>
    <name evidence="10" type="ORF">BG011_003535</name>
</gene>
<name>A0A9P6Q0Q5_9FUNG</name>
<evidence type="ECO:0000256" key="3">
    <source>
        <dbReference type="ARBA" id="ARBA00022448"/>
    </source>
</evidence>
<reference evidence="10" key="1">
    <citation type="journal article" date="2020" name="Fungal Divers.">
        <title>Resolving the Mortierellaceae phylogeny through synthesis of multi-gene phylogenetics and phylogenomics.</title>
        <authorList>
            <person name="Vandepol N."/>
            <person name="Liber J."/>
            <person name="Desiro A."/>
            <person name="Na H."/>
            <person name="Kennedy M."/>
            <person name="Barry K."/>
            <person name="Grigoriev I.V."/>
            <person name="Miller A.N."/>
            <person name="O'Donnell K."/>
            <person name="Stajich J.E."/>
            <person name="Bonito G."/>
        </authorList>
    </citation>
    <scope>NUCLEOTIDE SEQUENCE</scope>
    <source>
        <strain evidence="10">KOD948</strain>
    </source>
</reference>
<keyword evidence="4" id="KW-0812">Transmembrane</keyword>
<comment type="similarity">
    <text evidence="2 9">Belongs to the mitochondrial pyruvate carrier (MPC) (TC 2.A.105) family.</text>
</comment>
<keyword evidence="6" id="KW-1133">Transmembrane helix</keyword>
<sequence length="126" mass="13231">MSSAAPAVAQSGLQKFLNHPAGPKTIHFWAPAAKWALVAAGVGDLSRPAENLSLSQNVALAATGLIWSRYSLVIIPKNYSLLTVNMFVAATGLTQIYRILDYRQGAKKTEETAPAVAPAATPAATN</sequence>
<dbReference type="GO" id="GO:0005743">
    <property type="term" value="C:mitochondrial inner membrane"/>
    <property type="evidence" value="ECO:0007669"/>
    <property type="project" value="UniProtKB-SubCell"/>
</dbReference>
<evidence type="ECO:0000313" key="10">
    <source>
        <dbReference type="EMBL" id="KAG0258104.1"/>
    </source>
</evidence>
<evidence type="ECO:0000256" key="5">
    <source>
        <dbReference type="ARBA" id="ARBA00022792"/>
    </source>
</evidence>
<keyword evidence="11" id="KW-1185">Reference proteome</keyword>
<accession>A0A9P6Q0Q5</accession>
<comment type="function">
    <text evidence="9">Mediates the uptake of pyruvate into mitochondria.</text>
</comment>
<comment type="subcellular location">
    <subcellularLocation>
        <location evidence="1 9">Mitochondrion inner membrane</location>
        <topology evidence="1 9">Multi-pass membrane protein</topology>
    </subcellularLocation>
</comment>
<comment type="caution">
    <text evidence="10">The sequence shown here is derived from an EMBL/GenBank/DDBJ whole genome shotgun (WGS) entry which is preliminary data.</text>
</comment>
<keyword evidence="3 9" id="KW-0813">Transport</keyword>
<evidence type="ECO:0000256" key="7">
    <source>
        <dbReference type="ARBA" id="ARBA00023128"/>
    </source>
</evidence>
<protein>
    <recommendedName>
        <fullName evidence="9">Mitochondrial pyruvate carrier</fullName>
    </recommendedName>
</protein>
<dbReference type="OrthoDB" id="869189at2759"/>
<evidence type="ECO:0000256" key="9">
    <source>
        <dbReference type="RuleBase" id="RU363100"/>
    </source>
</evidence>
<dbReference type="Pfam" id="PF03650">
    <property type="entry name" value="MPC"/>
    <property type="match status" value="1"/>
</dbReference>
<proteinExistence type="inferred from homology"/>
<evidence type="ECO:0000256" key="1">
    <source>
        <dbReference type="ARBA" id="ARBA00004448"/>
    </source>
</evidence>
<keyword evidence="10" id="KW-0670">Pyruvate</keyword>